<feature type="compositionally biased region" description="Acidic residues" evidence="10">
    <location>
        <begin position="64"/>
        <end position="80"/>
    </location>
</feature>
<evidence type="ECO:0000256" key="9">
    <source>
        <dbReference type="SAM" id="Coils"/>
    </source>
</evidence>
<dbReference type="Proteomes" id="UP000076502">
    <property type="component" value="Unassembled WGS sequence"/>
</dbReference>
<dbReference type="AlphaFoldDB" id="A0A154PGV3"/>
<dbReference type="Pfam" id="PF25828">
    <property type="entry name" value="CC_Cfap43"/>
    <property type="match status" value="1"/>
</dbReference>
<organism evidence="11 12">
    <name type="scientific">Dufourea novaeangliae</name>
    <name type="common">Sweat bee</name>
    <dbReference type="NCBI Taxonomy" id="178035"/>
    <lineage>
        <taxon>Eukaryota</taxon>
        <taxon>Metazoa</taxon>
        <taxon>Ecdysozoa</taxon>
        <taxon>Arthropoda</taxon>
        <taxon>Hexapoda</taxon>
        <taxon>Insecta</taxon>
        <taxon>Pterygota</taxon>
        <taxon>Neoptera</taxon>
        <taxon>Endopterygota</taxon>
        <taxon>Hymenoptera</taxon>
        <taxon>Apocrita</taxon>
        <taxon>Aculeata</taxon>
        <taxon>Apoidea</taxon>
        <taxon>Anthophila</taxon>
        <taxon>Halictidae</taxon>
        <taxon>Rophitinae</taxon>
        <taxon>Dufourea</taxon>
    </lineage>
</organism>
<evidence type="ECO:0000256" key="4">
    <source>
        <dbReference type="ARBA" id="ARBA00022574"/>
    </source>
</evidence>
<evidence type="ECO:0000256" key="6">
    <source>
        <dbReference type="ARBA" id="ARBA00023054"/>
    </source>
</evidence>
<keyword evidence="6 9" id="KW-0175">Coiled coil</keyword>
<keyword evidence="12" id="KW-1185">Reference proteome</keyword>
<dbReference type="GO" id="GO:0060271">
    <property type="term" value="P:cilium assembly"/>
    <property type="evidence" value="ECO:0007669"/>
    <property type="project" value="TreeGrafter"/>
</dbReference>
<sequence>RFNERFEELRAAKESETKTAIEHANQTRRCAGELMKMYGVDASTELLDASLWRRKDTMITDESFEEDLPDSLHEEEEEAVENDHSFRRRALEQMMDGVLEVGLKEKAMRSVPLPPVCLAHKDPSRYSREDIETIEAYERRLRASRDDDRLAYRSTLEATIERAKEEFWCRAKTFDDQLDDLAAEKICVERSVLLERLSESRTILQHRQIARNRRKIRRIIELELTPAVTRSRNLVAECELFEAGVIELRNRYEALRKRDKLLEEKYRADLRDSKQQPIAEQLLRHYRKRPRTVTACCGTSLAFLGELADCVLEQRGSELLPRDWVDYLRAMNNLDAIPDSLPSRMEAEDWRSVCVQRRLKIEAEIKARICAIELAEAEQSLAFHRKMCSIGRASVNRSKETMQQLDESLTDLIADQEVHLLLKTEQLREQPRGNVTSDWAETVLIPRRELIDTAEAIAAAGRRKMFELRRSINLERTVSREEYRRACLERTMEDLQTRLKDLMAAKV</sequence>
<protein>
    <submittedName>
        <fullName evidence="11">WD repeat-containing protein 96</fullName>
    </submittedName>
</protein>
<reference evidence="11 12" key="1">
    <citation type="submission" date="2015-07" db="EMBL/GenBank/DDBJ databases">
        <title>The genome of Dufourea novaeangliae.</title>
        <authorList>
            <person name="Pan H."/>
            <person name="Kapheim K."/>
        </authorList>
    </citation>
    <scope>NUCLEOTIDE SEQUENCE [LARGE SCALE GENOMIC DNA]</scope>
    <source>
        <strain evidence="11">0120121106</strain>
        <tissue evidence="11">Whole body</tissue>
    </source>
</reference>
<feature type="non-terminal residue" evidence="11">
    <location>
        <position position="507"/>
    </location>
</feature>
<name>A0A154PGV3_DUFNO</name>
<accession>A0A154PGV3</accession>
<keyword evidence="5" id="KW-0677">Repeat</keyword>
<comment type="subcellular location">
    <subcellularLocation>
        <location evidence="1">Cell projection</location>
        <location evidence="1">Cilium</location>
    </subcellularLocation>
    <subcellularLocation>
        <location evidence="2">Cytoplasm</location>
        <location evidence="2">Cytoskeleton</location>
    </subcellularLocation>
</comment>
<evidence type="ECO:0000256" key="10">
    <source>
        <dbReference type="SAM" id="MobiDB-lite"/>
    </source>
</evidence>
<keyword evidence="8" id="KW-0966">Cell projection</keyword>
<keyword evidence="7" id="KW-0206">Cytoskeleton</keyword>
<evidence type="ECO:0000256" key="7">
    <source>
        <dbReference type="ARBA" id="ARBA00023212"/>
    </source>
</evidence>
<evidence type="ECO:0000256" key="2">
    <source>
        <dbReference type="ARBA" id="ARBA00004245"/>
    </source>
</evidence>
<evidence type="ECO:0000256" key="5">
    <source>
        <dbReference type="ARBA" id="ARBA00022737"/>
    </source>
</evidence>
<feature type="coiled-coil region" evidence="9">
    <location>
        <begin position="478"/>
        <end position="505"/>
    </location>
</feature>
<feature type="non-terminal residue" evidence="11">
    <location>
        <position position="1"/>
    </location>
</feature>
<dbReference type="OrthoDB" id="5914301at2759"/>
<dbReference type="EMBL" id="KQ434902">
    <property type="protein sequence ID" value="KZC11089.1"/>
    <property type="molecule type" value="Genomic_DNA"/>
</dbReference>
<gene>
    <name evidence="11" type="ORF">WN55_02450</name>
</gene>
<evidence type="ECO:0000313" key="11">
    <source>
        <dbReference type="EMBL" id="KZC11089.1"/>
    </source>
</evidence>
<keyword evidence="3" id="KW-0963">Cytoplasm</keyword>
<evidence type="ECO:0000256" key="8">
    <source>
        <dbReference type="ARBA" id="ARBA00023273"/>
    </source>
</evidence>
<feature type="region of interest" description="Disordered" evidence="10">
    <location>
        <begin position="64"/>
        <end position="83"/>
    </location>
</feature>
<keyword evidence="4" id="KW-0853">WD repeat</keyword>
<evidence type="ECO:0000256" key="3">
    <source>
        <dbReference type="ARBA" id="ARBA00022490"/>
    </source>
</evidence>
<dbReference type="PANTHER" id="PTHR14885:SF1">
    <property type="entry name" value="CILIA- AND FLAGELLA-ASSOCIATED PROTEIN 43"/>
    <property type="match status" value="1"/>
</dbReference>
<evidence type="ECO:0000313" key="12">
    <source>
        <dbReference type="Proteomes" id="UP000076502"/>
    </source>
</evidence>
<dbReference type="PANTHER" id="PTHR14885">
    <property type="entry name" value="CILIA- AND FLAGELLA-ASSOCIATED PROTEIN 43-RELATED"/>
    <property type="match status" value="1"/>
</dbReference>
<proteinExistence type="predicted"/>
<dbReference type="GO" id="GO:0005930">
    <property type="term" value="C:axoneme"/>
    <property type="evidence" value="ECO:0007669"/>
    <property type="project" value="TreeGrafter"/>
</dbReference>
<evidence type="ECO:0000256" key="1">
    <source>
        <dbReference type="ARBA" id="ARBA00004138"/>
    </source>
</evidence>